<keyword evidence="7" id="KW-0496">Mitochondrion</keyword>
<dbReference type="GO" id="GO:0005634">
    <property type="term" value="C:nucleus"/>
    <property type="evidence" value="ECO:0007669"/>
    <property type="project" value="UniProtKB-SubCell"/>
</dbReference>
<sequence length="277" mass="30609">MSDIRNFFSSDRSAKRRAVETEEEPKKKTKVKSSLSENKEPNTVAESSASLFTLLTEPKWKDLLAPEFKKSYFKQLEAFLVREQKKKATIYPPKADIFAALNLCPFDGIKVVIIGQDPYHGPGQAHGLCFSVQRGVPPPPSLKNIYKEACSDVGIPKPSHGSLLSWCNQGVLLLNTVLTVRASEANSHKKQGWETFTDAVIRLVNEHATGVVFLLWGKPAQDKGALISRAKHCIITSSHPSPLGATKTNEPFIGSKCFSRANEYLTKSGKTPIDWTV</sequence>
<evidence type="ECO:0000256" key="2">
    <source>
        <dbReference type="ARBA" id="ARBA00008184"/>
    </source>
</evidence>
<dbReference type="HAMAP" id="MF_00148">
    <property type="entry name" value="UDG"/>
    <property type="match status" value="1"/>
</dbReference>
<dbReference type="CDD" id="cd10027">
    <property type="entry name" value="UDG-F1-like"/>
    <property type="match status" value="1"/>
</dbReference>
<dbReference type="EMBL" id="VJMJ01000003">
    <property type="protein sequence ID" value="KAF0745055.1"/>
    <property type="molecule type" value="Genomic_DNA"/>
</dbReference>
<dbReference type="VEuPathDB" id="FungiDB:AeMF1_001748"/>
<keyword evidence="4 7" id="KW-0227">DNA damage</keyword>
<dbReference type="InterPro" id="IPR036895">
    <property type="entry name" value="Uracil-DNA_glycosylase-like_sf"/>
</dbReference>
<dbReference type="NCBIfam" id="NF003592">
    <property type="entry name" value="PRK05254.1-5"/>
    <property type="match status" value="1"/>
</dbReference>
<keyword evidence="6 7" id="KW-0234">DNA repair</keyword>
<feature type="compositionally biased region" description="Basic and acidic residues" evidence="10">
    <location>
        <begin position="17"/>
        <end position="26"/>
    </location>
</feature>
<accession>A0A6G0XWG6</accession>
<feature type="active site" description="Proton acceptor" evidence="7 8">
    <location>
        <position position="117"/>
    </location>
</feature>
<keyword evidence="7" id="KW-0539">Nucleus</keyword>
<dbReference type="InterPro" id="IPR002043">
    <property type="entry name" value="UDG_fam1"/>
</dbReference>
<comment type="function">
    <text evidence="7 9">Excises uracil residues from the DNA which can arise as a result of misincorporation of dUMP residues by DNA polymerase or due to deamination of cytosine.</text>
</comment>
<evidence type="ECO:0000259" key="11">
    <source>
        <dbReference type="SMART" id="SM00986"/>
    </source>
</evidence>
<dbReference type="Gene3D" id="3.40.470.10">
    <property type="entry name" value="Uracil-DNA glycosylase-like domain"/>
    <property type="match status" value="1"/>
</dbReference>
<evidence type="ECO:0000256" key="8">
    <source>
        <dbReference type="PROSITE-ProRule" id="PRU10072"/>
    </source>
</evidence>
<comment type="catalytic activity">
    <reaction evidence="1 7 9">
        <text>Hydrolyzes single-stranded DNA or mismatched double-stranded DNA and polynucleotides, releasing free uracil.</text>
        <dbReference type="EC" id="3.2.2.27"/>
    </reaction>
</comment>
<evidence type="ECO:0000256" key="5">
    <source>
        <dbReference type="ARBA" id="ARBA00022801"/>
    </source>
</evidence>
<keyword evidence="14" id="KW-1185">Reference proteome</keyword>
<dbReference type="EMBL" id="VJMJ01000003">
    <property type="protein sequence ID" value="KAF0745048.1"/>
    <property type="molecule type" value="Genomic_DNA"/>
</dbReference>
<dbReference type="Pfam" id="PF03167">
    <property type="entry name" value="UDG"/>
    <property type="match status" value="1"/>
</dbReference>
<dbReference type="NCBIfam" id="NF003589">
    <property type="entry name" value="PRK05254.1-2"/>
    <property type="match status" value="1"/>
</dbReference>
<dbReference type="PANTHER" id="PTHR11264:SF0">
    <property type="entry name" value="URACIL-DNA GLYCOSYLASE"/>
    <property type="match status" value="1"/>
</dbReference>
<comment type="subcellular location">
    <subcellularLocation>
        <location evidence="7">Mitochondrion</location>
    </subcellularLocation>
    <subcellularLocation>
        <location evidence="7">Nucleus</location>
    </subcellularLocation>
</comment>
<evidence type="ECO:0000313" key="13">
    <source>
        <dbReference type="EMBL" id="KAF0745055.1"/>
    </source>
</evidence>
<dbReference type="EC" id="3.2.2.27" evidence="3 7"/>
<dbReference type="NCBIfam" id="NF003591">
    <property type="entry name" value="PRK05254.1-4"/>
    <property type="match status" value="1"/>
</dbReference>
<keyword evidence="5 7" id="KW-0378">Hydrolase</keyword>
<evidence type="ECO:0000313" key="14">
    <source>
        <dbReference type="Proteomes" id="UP000481153"/>
    </source>
</evidence>
<evidence type="ECO:0000256" key="6">
    <source>
        <dbReference type="ARBA" id="ARBA00023204"/>
    </source>
</evidence>
<proteinExistence type="inferred from homology"/>
<dbReference type="GO" id="GO:0005739">
    <property type="term" value="C:mitochondrion"/>
    <property type="evidence" value="ECO:0007669"/>
    <property type="project" value="UniProtKB-SubCell"/>
</dbReference>
<feature type="region of interest" description="Disordered" evidence="10">
    <location>
        <begin position="1"/>
        <end position="45"/>
    </location>
</feature>
<dbReference type="InterPro" id="IPR018085">
    <property type="entry name" value="Ura-DNA_Glyclase_AS"/>
</dbReference>
<evidence type="ECO:0000256" key="4">
    <source>
        <dbReference type="ARBA" id="ARBA00022763"/>
    </source>
</evidence>
<dbReference type="SMART" id="SM00986">
    <property type="entry name" value="UDG"/>
    <property type="match status" value="1"/>
</dbReference>
<gene>
    <name evidence="12" type="ORF">Ae201684_000625</name>
    <name evidence="13" type="ORF">Ae201684_000631</name>
</gene>
<dbReference type="PANTHER" id="PTHR11264">
    <property type="entry name" value="URACIL-DNA GLYCOSYLASE"/>
    <property type="match status" value="1"/>
</dbReference>
<dbReference type="NCBIfam" id="NF003588">
    <property type="entry name" value="PRK05254.1-1"/>
    <property type="match status" value="1"/>
</dbReference>
<organism evidence="12 14">
    <name type="scientific">Aphanomyces euteiches</name>
    <dbReference type="NCBI Taxonomy" id="100861"/>
    <lineage>
        <taxon>Eukaryota</taxon>
        <taxon>Sar</taxon>
        <taxon>Stramenopiles</taxon>
        <taxon>Oomycota</taxon>
        <taxon>Saprolegniomycetes</taxon>
        <taxon>Saprolegniales</taxon>
        <taxon>Verrucalvaceae</taxon>
        <taxon>Aphanomyces</taxon>
    </lineage>
</organism>
<dbReference type="Proteomes" id="UP000481153">
    <property type="component" value="Unassembled WGS sequence"/>
</dbReference>
<reference evidence="12 14" key="1">
    <citation type="submission" date="2019-07" db="EMBL/GenBank/DDBJ databases">
        <title>Genomics analysis of Aphanomyces spp. identifies a new class of oomycete effector associated with host adaptation.</title>
        <authorList>
            <person name="Gaulin E."/>
        </authorList>
    </citation>
    <scope>NUCLEOTIDE SEQUENCE [LARGE SCALE GENOMIC DNA]</scope>
    <source>
        <strain evidence="12 14">ATCC 201684</strain>
    </source>
</reference>
<dbReference type="GO" id="GO:0004844">
    <property type="term" value="F:uracil DNA N-glycosylase activity"/>
    <property type="evidence" value="ECO:0007669"/>
    <property type="project" value="UniProtKB-UniRule"/>
</dbReference>
<dbReference type="AlphaFoldDB" id="A0A6G0XWG6"/>
<dbReference type="GO" id="GO:0097510">
    <property type="term" value="P:base-excision repair, AP site formation via deaminated base removal"/>
    <property type="evidence" value="ECO:0007669"/>
    <property type="project" value="TreeGrafter"/>
</dbReference>
<evidence type="ECO:0000256" key="1">
    <source>
        <dbReference type="ARBA" id="ARBA00001400"/>
    </source>
</evidence>
<dbReference type="PROSITE" id="PS00130">
    <property type="entry name" value="U_DNA_GLYCOSYLASE"/>
    <property type="match status" value="1"/>
</dbReference>
<evidence type="ECO:0000256" key="10">
    <source>
        <dbReference type="SAM" id="MobiDB-lite"/>
    </source>
</evidence>
<protein>
    <recommendedName>
        <fullName evidence="3 7">Uracil-DNA glycosylase</fullName>
        <shortName evidence="7">UDG</shortName>
        <ecNumber evidence="3 7">3.2.2.27</ecNumber>
    </recommendedName>
</protein>
<dbReference type="FunFam" id="3.40.470.10:FF:000001">
    <property type="entry name" value="Uracil-DNA glycosylase"/>
    <property type="match status" value="1"/>
</dbReference>
<dbReference type="InterPro" id="IPR005122">
    <property type="entry name" value="Uracil-DNA_glycosylase-like"/>
</dbReference>
<dbReference type="SUPFAM" id="SSF52141">
    <property type="entry name" value="Uracil-DNA glycosylase-like"/>
    <property type="match status" value="1"/>
</dbReference>
<dbReference type="SMART" id="SM00987">
    <property type="entry name" value="UreE_C"/>
    <property type="match status" value="1"/>
</dbReference>
<comment type="caution">
    <text evidence="12">The sequence shown here is derived from an EMBL/GenBank/DDBJ whole genome shotgun (WGS) entry which is preliminary data.</text>
</comment>
<dbReference type="NCBIfam" id="TIGR00628">
    <property type="entry name" value="ung"/>
    <property type="match status" value="1"/>
</dbReference>
<comment type="similarity">
    <text evidence="2 7 9">Belongs to the uracil-DNA glycosylase (UDG) superfamily. UNG family.</text>
</comment>
<name>A0A6G0XWG6_9STRA</name>
<evidence type="ECO:0000313" key="12">
    <source>
        <dbReference type="EMBL" id="KAF0745048.1"/>
    </source>
</evidence>
<evidence type="ECO:0000256" key="3">
    <source>
        <dbReference type="ARBA" id="ARBA00012030"/>
    </source>
</evidence>
<evidence type="ECO:0000256" key="9">
    <source>
        <dbReference type="RuleBase" id="RU003780"/>
    </source>
</evidence>
<evidence type="ECO:0000256" key="7">
    <source>
        <dbReference type="HAMAP-Rule" id="MF_03166"/>
    </source>
</evidence>
<feature type="domain" description="Uracil-DNA glycosylase-like" evidence="11">
    <location>
        <begin position="102"/>
        <end position="265"/>
    </location>
</feature>